<feature type="chain" id="PRO_5026987525" evidence="1">
    <location>
        <begin position="30"/>
        <end position="265"/>
    </location>
</feature>
<feature type="non-terminal residue" evidence="2">
    <location>
        <position position="265"/>
    </location>
</feature>
<sequence length="265" mass="28518">MHRRSPAFLLLAAAASLATVLSLTTPATAAPEDEEPVGPLNTWMFNNDGEDVLGGETSARYQIGLNAYAQEHQKGRLYATPVGVHAVYGNVYSAFVRQGGHGKMGFPTSSQSVTESGARLQEFQLGAMFVSPHGSFPVRFPVYGRYEARGGARILGVPTGPERVVGNRLVQDFEHTTISVPRGEGADSLGLRRGATYYLKNEISPGEAHDTIVYGRSGDVVLVGDWDGTGTDTLTVRRGREYHVKNSISAGVADKVIYYGRPDDT</sequence>
<dbReference type="AlphaFoldDB" id="A0A6N7EN95"/>
<evidence type="ECO:0000313" key="2">
    <source>
        <dbReference type="EMBL" id="MPV37616.1"/>
    </source>
</evidence>
<dbReference type="RefSeq" id="WP_227659393.1">
    <property type="nucleotide sequence ID" value="NZ_WHPC01000042.1"/>
</dbReference>
<feature type="signal peptide" evidence="1">
    <location>
        <begin position="1"/>
        <end position="29"/>
    </location>
</feature>
<dbReference type="InterPro" id="IPR013207">
    <property type="entry name" value="LGFP"/>
</dbReference>
<keyword evidence="1" id="KW-0732">Signal</keyword>
<evidence type="ECO:0000313" key="3">
    <source>
        <dbReference type="Proteomes" id="UP000437709"/>
    </source>
</evidence>
<dbReference type="Proteomes" id="UP000437709">
    <property type="component" value="Unassembled WGS sequence"/>
</dbReference>
<name>A0A6N7EN95_9MICO</name>
<protein>
    <submittedName>
        <fullName evidence="2">Uncharacterized protein</fullName>
    </submittedName>
</protein>
<evidence type="ECO:0000256" key="1">
    <source>
        <dbReference type="SAM" id="SignalP"/>
    </source>
</evidence>
<comment type="caution">
    <text evidence="2">The sequence shown here is derived from an EMBL/GenBank/DDBJ whole genome shotgun (WGS) entry which is preliminary data.</text>
</comment>
<organism evidence="2 3">
    <name type="scientific">Georgenia subflava</name>
    <dbReference type="NCBI Taxonomy" id="1622177"/>
    <lineage>
        <taxon>Bacteria</taxon>
        <taxon>Bacillati</taxon>
        <taxon>Actinomycetota</taxon>
        <taxon>Actinomycetes</taxon>
        <taxon>Micrococcales</taxon>
        <taxon>Bogoriellaceae</taxon>
        <taxon>Georgenia</taxon>
    </lineage>
</organism>
<proteinExistence type="predicted"/>
<dbReference type="Pfam" id="PF08310">
    <property type="entry name" value="LGFP"/>
    <property type="match status" value="1"/>
</dbReference>
<accession>A0A6N7EN95</accession>
<gene>
    <name evidence="2" type="ORF">GB881_11300</name>
</gene>
<dbReference type="EMBL" id="WHPC01000042">
    <property type="protein sequence ID" value="MPV37616.1"/>
    <property type="molecule type" value="Genomic_DNA"/>
</dbReference>
<keyword evidence="3" id="KW-1185">Reference proteome</keyword>
<reference evidence="2 3" key="1">
    <citation type="submission" date="2019-10" db="EMBL/GenBank/DDBJ databases">
        <title>Georgenia wutianyii sp. nov. and Georgenia yuyongxinii sp. nov. isolated from plateau pika (Ochotona curzoniae) in the Qinghai-Tibet plateau of China.</title>
        <authorList>
            <person name="Tian Z."/>
        </authorList>
    </citation>
    <scope>NUCLEOTIDE SEQUENCE [LARGE SCALE GENOMIC DNA]</scope>
    <source>
        <strain evidence="2 3">JCM 19765</strain>
    </source>
</reference>